<dbReference type="InterPro" id="IPR002347">
    <property type="entry name" value="SDR_fam"/>
</dbReference>
<dbReference type="InterPro" id="IPR036291">
    <property type="entry name" value="NAD(P)-bd_dom_sf"/>
</dbReference>
<dbReference type="PANTHER" id="PTHR43157">
    <property type="entry name" value="PHOSPHATIDYLINOSITOL-GLYCAN BIOSYNTHESIS CLASS F PROTEIN-RELATED"/>
    <property type="match status" value="1"/>
</dbReference>
<evidence type="ECO:0000256" key="1">
    <source>
        <dbReference type="ARBA" id="ARBA00023002"/>
    </source>
</evidence>
<dbReference type="PRINTS" id="PR00081">
    <property type="entry name" value="GDHRDH"/>
</dbReference>
<dbReference type="NCBIfam" id="NF004513">
    <property type="entry name" value="PRK05854.1"/>
    <property type="match status" value="1"/>
</dbReference>
<protein>
    <submittedName>
        <fullName evidence="3">Short-chain dehydrogenase</fullName>
    </submittedName>
</protein>
<organism evidence="3 4">
    <name type="scientific">Mycobacterium saskatchewanense</name>
    <dbReference type="NCBI Taxonomy" id="220927"/>
    <lineage>
        <taxon>Bacteria</taxon>
        <taxon>Bacillati</taxon>
        <taxon>Actinomycetota</taxon>
        <taxon>Actinomycetes</taxon>
        <taxon>Mycobacteriales</taxon>
        <taxon>Mycobacteriaceae</taxon>
        <taxon>Mycobacterium</taxon>
        <taxon>Mycobacterium simiae complex</taxon>
    </lineage>
</organism>
<keyword evidence="1" id="KW-0560">Oxidoreductase</keyword>
<dbReference type="PRINTS" id="PR00080">
    <property type="entry name" value="SDRFAMILY"/>
</dbReference>
<reference evidence="3 4" key="1">
    <citation type="submission" date="2016-01" db="EMBL/GenBank/DDBJ databases">
        <title>The new phylogeny of the genus Mycobacterium.</title>
        <authorList>
            <person name="Tarcisio F."/>
            <person name="Conor M."/>
            <person name="Antonella G."/>
            <person name="Elisabetta G."/>
            <person name="Giulia F.S."/>
            <person name="Sara T."/>
            <person name="Anna F."/>
            <person name="Clotilde B."/>
            <person name="Roberto B."/>
            <person name="Veronica D.S."/>
            <person name="Fabio R."/>
            <person name="Monica P."/>
            <person name="Olivier J."/>
            <person name="Enrico T."/>
            <person name="Nicola S."/>
        </authorList>
    </citation>
    <scope>NUCLEOTIDE SEQUENCE [LARGE SCALE GENOMIC DNA]</scope>
    <source>
        <strain evidence="3 4">DSM 44616</strain>
    </source>
</reference>
<evidence type="ECO:0000313" key="3">
    <source>
        <dbReference type="EMBL" id="ORW63964.1"/>
    </source>
</evidence>
<accession>A0AAJ3TSR0</accession>
<dbReference type="AlphaFoldDB" id="A0AAJ3TSR0"/>
<dbReference type="Gene3D" id="3.40.50.720">
    <property type="entry name" value="NAD(P)-binding Rossmann-like Domain"/>
    <property type="match status" value="1"/>
</dbReference>
<name>A0AAJ3TSR0_9MYCO</name>
<dbReference type="FunFam" id="3.40.50.720:FF:000399">
    <property type="entry name" value="Probable oxidoreductase"/>
    <property type="match status" value="1"/>
</dbReference>
<dbReference type="PANTHER" id="PTHR43157:SF31">
    <property type="entry name" value="PHOSPHATIDYLINOSITOL-GLYCAN BIOSYNTHESIS CLASS F PROTEIN"/>
    <property type="match status" value="1"/>
</dbReference>
<dbReference type="GO" id="GO:0016491">
    <property type="term" value="F:oxidoreductase activity"/>
    <property type="evidence" value="ECO:0007669"/>
    <property type="project" value="UniProtKB-KW"/>
</dbReference>
<dbReference type="Proteomes" id="UP000193387">
    <property type="component" value="Unassembled WGS sequence"/>
</dbReference>
<comment type="caution">
    <text evidence="3">The sequence shown here is derived from an EMBL/GenBank/DDBJ whole genome shotgun (WGS) entry which is preliminary data.</text>
</comment>
<gene>
    <name evidence="3" type="ORF">AWC23_27300</name>
</gene>
<dbReference type="CDD" id="cd05327">
    <property type="entry name" value="retinol-DH_like_SDR_c_like"/>
    <property type="match status" value="1"/>
</dbReference>
<proteinExistence type="inferred from homology"/>
<evidence type="ECO:0000256" key="2">
    <source>
        <dbReference type="RuleBase" id="RU000363"/>
    </source>
</evidence>
<dbReference type="NCBIfam" id="NF004846">
    <property type="entry name" value="PRK06197.1"/>
    <property type="match status" value="1"/>
</dbReference>
<dbReference type="SUPFAM" id="SSF51735">
    <property type="entry name" value="NAD(P)-binding Rossmann-fold domains"/>
    <property type="match status" value="1"/>
</dbReference>
<keyword evidence="4" id="KW-1185">Reference proteome</keyword>
<dbReference type="EMBL" id="LQPR01000085">
    <property type="protein sequence ID" value="ORW63964.1"/>
    <property type="molecule type" value="Genomic_DNA"/>
</dbReference>
<dbReference type="RefSeq" id="WP_085258757.1">
    <property type="nucleotide sequence ID" value="NZ_AP022573.1"/>
</dbReference>
<sequence>MASHDQETRDWSQADVPDQSGRIAVVTGANTGIGYHTAAVLAFRGAHVVLAVRDLEKGNAALSRIVAASPRADVTLQRLDLSSLDSVRSAAAALGEAYPRIDLLINNAGVMWTPKSTTEDGFELQFGTNHLGHFALTGLLLDHLLPVRDSRVVTVSSLGHRLRAAIHFDDLQWERRYDRIAAYGQSKLANLLFTYELQRRLAARPDAKTIAVAAHPGGSNTDLARNLPGVFQPLKAVLGPVLFQSPAMGALPTLRAATDPAVQGGQYYGPGGFLEQRGRPKLVESSAQSHDEELQGRLWAVSEELTGVRFGI</sequence>
<evidence type="ECO:0000313" key="4">
    <source>
        <dbReference type="Proteomes" id="UP000193387"/>
    </source>
</evidence>
<comment type="similarity">
    <text evidence="2">Belongs to the short-chain dehydrogenases/reductases (SDR) family.</text>
</comment>
<dbReference type="Pfam" id="PF00106">
    <property type="entry name" value="adh_short"/>
    <property type="match status" value="1"/>
</dbReference>